<feature type="signal peptide" evidence="4">
    <location>
        <begin position="1"/>
        <end position="18"/>
    </location>
</feature>
<dbReference type="PROSITE" id="PS51257">
    <property type="entry name" value="PROKAR_LIPOPROTEIN"/>
    <property type="match status" value="1"/>
</dbReference>
<evidence type="ECO:0000256" key="4">
    <source>
        <dbReference type="SAM" id="SignalP"/>
    </source>
</evidence>
<dbReference type="AlphaFoldDB" id="A0A9D2RRZ4"/>
<dbReference type="PANTHER" id="PTHR30290">
    <property type="entry name" value="PERIPLASMIC BINDING COMPONENT OF ABC TRANSPORTER"/>
    <property type="match status" value="1"/>
</dbReference>
<dbReference type="Pfam" id="PF00496">
    <property type="entry name" value="SBP_bac_5"/>
    <property type="match status" value="1"/>
</dbReference>
<reference evidence="6" key="1">
    <citation type="journal article" date="2021" name="PeerJ">
        <title>Extensive microbial diversity within the chicken gut microbiome revealed by metagenomics and culture.</title>
        <authorList>
            <person name="Gilroy R."/>
            <person name="Ravi A."/>
            <person name="Getino M."/>
            <person name="Pursley I."/>
            <person name="Horton D.L."/>
            <person name="Alikhan N.F."/>
            <person name="Baker D."/>
            <person name="Gharbi K."/>
            <person name="Hall N."/>
            <person name="Watson M."/>
            <person name="Adriaenssens E.M."/>
            <person name="Foster-Nyarko E."/>
            <person name="Jarju S."/>
            <person name="Secka A."/>
            <person name="Antonio M."/>
            <person name="Oren A."/>
            <person name="Chaudhuri R.R."/>
            <person name="La Ragione R."/>
            <person name="Hildebrand F."/>
            <person name="Pallen M.J."/>
        </authorList>
    </citation>
    <scope>NUCLEOTIDE SEQUENCE</scope>
    <source>
        <strain evidence="6">ChiBcec18-1249</strain>
    </source>
</reference>
<reference evidence="6" key="2">
    <citation type="submission" date="2021-04" db="EMBL/GenBank/DDBJ databases">
        <authorList>
            <person name="Gilroy R."/>
        </authorList>
    </citation>
    <scope>NUCLEOTIDE SEQUENCE</scope>
    <source>
        <strain evidence="6">ChiBcec18-1249</strain>
    </source>
</reference>
<evidence type="ECO:0000313" key="6">
    <source>
        <dbReference type="EMBL" id="HJB13865.1"/>
    </source>
</evidence>
<evidence type="ECO:0000256" key="2">
    <source>
        <dbReference type="ARBA" id="ARBA00022448"/>
    </source>
</evidence>
<dbReference type="GO" id="GO:0042597">
    <property type="term" value="C:periplasmic space"/>
    <property type="evidence" value="ECO:0007669"/>
    <property type="project" value="UniProtKB-ARBA"/>
</dbReference>
<dbReference type="GO" id="GO:0043190">
    <property type="term" value="C:ATP-binding cassette (ABC) transporter complex"/>
    <property type="evidence" value="ECO:0007669"/>
    <property type="project" value="InterPro"/>
</dbReference>
<dbReference type="Proteomes" id="UP000823824">
    <property type="component" value="Unassembled WGS sequence"/>
</dbReference>
<dbReference type="InterPro" id="IPR000914">
    <property type="entry name" value="SBP_5_dom"/>
</dbReference>
<dbReference type="SUPFAM" id="SSF53850">
    <property type="entry name" value="Periplasmic binding protein-like II"/>
    <property type="match status" value="1"/>
</dbReference>
<sequence length="516" mass="56612">MKKRLLALLLLTSLLSAALTGCGGGSTEQASEGGQTADGSAGARAQTNEIVVGIAQDLDESLDPHLAVAAGTKEVMFNVFEGLVKPTPDGDLIPAVAADYTVSEDQTTYTFTLREGVMFHNGDPVEMGDVVYSIERCADDSEGTPLIPALSAISAMDTDSTTLTITLDQPDSEFLSYLTLAILPEDYTEQDTAPVGTGPFQFVSRTAQDSIVLERFDDYWGTPAQLDRVTFRIIENADSLVMSLQSGAIDMFAHLTSTQVAQLGDDFQVLEGTMNLVQALYLNNAVEPFNNELVRQALCYAVDKQQIIDLAFDGYGSPIGSSMYPAFQKYFVEDLTDYYPYDPERARELLAEAGYPDGFSMTITVPSNYQPHIDTAVVLVEQLRAVGITAEIQQVEWGTWLSEVYTGRQFQSTVVGVDASNMTARALLERFTSTADDNFISYQNADYDALFQQAQATADDAEQTELYKQMERNLTEHAANVYIQDLADLVVLRNGLEGYQFYPIYVMDLSTVRYTA</sequence>
<accession>A0A9D2RRZ4</accession>
<dbReference type="InterPro" id="IPR030678">
    <property type="entry name" value="Peptide/Ni-bd"/>
</dbReference>
<organism evidence="6 7">
    <name type="scientific">Candidatus Oscillibacter excrementigallinarum</name>
    <dbReference type="NCBI Taxonomy" id="2838716"/>
    <lineage>
        <taxon>Bacteria</taxon>
        <taxon>Bacillati</taxon>
        <taxon>Bacillota</taxon>
        <taxon>Clostridia</taxon>
        <taxon>Eubacteriales</taxon>
        <taxon>Oscillospiraceae</taxon>
        <taxon>Oscillibacter</taxon>
    </lineage>
</organism>
<evidence type="ECO:0000313" key="7">
    <source>
        <dbReference type="Proteomes" id="UP000823824"/>
    </source>
</evidence>
<dbReference type="Gene3D" id="3.90.76.10">
    <property type="entry name" value="Dipeptide-binding Protein, Domain 1"/>
    <property type="match status" value="1"/>
</dbReference>
<dbReference type="Gene3D" id="3.10.105.10">
    <property type="entry name" value="Dipeptide-binding Protein, Domain 3"/>
    <property type="match status" value="1"/>
</dbReference>
<gene>
    <name evidence="6" type="ORF">H9787_09145</name>
</gene>
<proteinExistence type="inferred from homology"/>
<feature type="domain" description="Solute-binding protein family 5" evidence="5">
    <location>
        <begin position="92"/>
        <end position="438"/>
    </location>
</feature>
<dbReference type="PANTHER" id="PTHR30290:SF9">
    <property type="entry name" value="OLIGOPEPTIDE-BINDING PROTEIN APPA"/>
    <property type="match status" value="1"/>
</dbReference>
<evidence type="ECO:0000256" key="1">
    <source>
        <dbReference type="ARBA" id="ARBA00005695"/>
    </source>
</evidence>
<comment type="caution">
    <text evidence="6">The sequence shown here is derived from an EMBL/GenBank/DDBJ whole genome shotgun (WGS) entry which is preliminary data.</text>
</comment>
<dbReference type="EMBL" id="DWZJ01000084">
    <property type="protein sequence ID" value="HJB13865.1"/>
    <property type="molecule type" value="Genomic_DNA"/>
</dbReference>
<evidence type="ECO:0000256" key="3">
    <source>
        <dbReference type="ARBA" id="ARBA00022729"/>
    </source>
</evidence>
<dbReference type="GO" id="GO:1904680">
    <property type="term" value="F:peptide transmembrane transporter activity"/>
    <property type="evidence" value="ECO:0007669"/>
    <property type="project" value="TreeGrafter"/>
</dbReference>
<dbReference type="Gene3D" id="3.40.190.10">
    <property type="entry name" value="Periplasmic binding protein-like II"/>
    <property type="match status" value="1"/>
</dbReference>
<dbReference type="GO" id="GO:0015833">
    <property type="term" value="P:peptide transport"/>
    <property type="evidence" value="ECO:0007669"/>
    <property type="project" value="TreeGrafter"/>
</dbReference>
<comment type="similarity">
    <text evidence="1">Belongs to the bacterial solute-binding protein 5 family.</text>
</comment>
<keyword evidence="2" id="KW-0813">Transport</keyword>
<feature type="chain" id="PRO_5038745559" evidence="4">
    <location>
        <begin position="19"/>
        <end position="516"/>
    </location>
</feature>
<keyword evidence="3 4" id="KW-0732">Signal</keyword>
<protein>
    <submittedName>
        <fullName evidence="6">ABC transporter substrate-binding protein</fullName>
    </submittedName>
</protein>
<dbReference type="PIRSF" id="PIRSF002741">
    <property type="entry name" value="MppA"/>
    <property type="match status" value="1"/>
</dbReference>
<name>A0A9D2RRZ4_9FIRM</name>
<evidence type="ECO:0000259" key="5">
    <source>
        <dbReference type="Pfam" id="PF00496"/>
    </source>
</evidence>
<dbReference type="InterPro" id="IPR039424">
    <property type="entry name" value="SBP_5"/>
</dbReference>